<dbReference type="AlphaFoldDB" id="A0A9X3EIB6"/>
<accession>A0A9X3EIB6</accession>
<proteinExistence type="predicted"/>
<sequence length="66" mass="7085">MTADPRAAACVIKNFVRGGLGHLETFGELPELDVLEDRFVAGGHRVQGLLVDLVASPLFRAVADPR</sequence>
<organism evidence="1 2">
    <name type="scientific">Nannocystis pusilla</name>
    <dbReference type="NCBI Taxonomy" id="889268"/>
    <lineage>
        <taxon>Bacteria</taxon>
        <taxon>Pseudomonadati</taxon>
        <taxon>Myxococcota</taxon>
        <taxon>Polyangia</taxon>
        <taxon>Nannocystales</taxon>
        <taxon>Nannocystaceae</taxon>
        <taxon>Nannocystis</taxon>
    </lineage>
</organism>
<dbReference type="Proteomes" id="UP001150924">
    <property type="component" value="Unassembled WGS sequence"/>
</dbReference>
<name>A0A9X3EIB6_9BACT</name>
<evidence type="ECO:0008006" key="3">
    <source>
        <dbReference type="Google" id="ProtNLM"/>
    </source>
</evidence>
<keyword evidence="2" id="KW-1185">Reference proteome</keyword>
<evidence type="ECO:0000313" key="2">
    <source>
        <dbReference type="Proteomes" id="UP001150924"/>
    </source>
</evidence>
<evidence type="ECO:0000313" key="1">
    <source>
        <dbReference type="EMBL" id="MCY1004654.1"/>
    </source>
</evidence>
<dbReference type="RefSeq" id="WP_267778451.1">
    <property type="nucleotide sequence ID" value="NZ_JAPNKE010000002.1"/>
</dbReference>
<comment type="caution">
    <text evidence="1">The sequence shown here is derived from an EMBL/GenBank/DDBJ whole genome shotgun (WGS) entry which is preliminary data.</text>
</comment>
<dbReference type="EMBL" id="JAPNKE010000002">
    <property type="protein sequence ID" value="MCY1004654.1"/>
    <property type="molecule type" value="Genomic_DNA"/>
</dbReference>
<protein>
    <recommendedName>
        <fullName evidence="3">DUF1585 domain-containing protein</fullName>
    </recommendedName>
</protein>
<gene>
    <name evidence="1" type="ORF">OV079_03530</name>
</gene>
<reference evidence="1" key="1">
    <citation type="submission" date="2022-11" db="EMBL/GenBank/DDBJ databases">
        <title>Minimal conservation of predation-associated metabolite biosynthetic gene clusters underscores biosynthetic potential of Myxococcota including descriptions for ten novel species: Archangium lansinium sp. nov., Myxococcus landrumus sp. nov., Nannocystis bai.</title>
        <authorList>
            <person name="Ahearne A."/>
            <person name="Stevens C."/>
            <person name="Phillips K."/>
        </authorList>
    </citation>
    <scope>NUCLEOTIDE SEQUENCE</scope>
    <source>
        <strain evidence="1">Na p29</strain>
    </source>
</reference>